<evidence type="ECO:0000256" key="3">
    <source>
        <dbReference type="ARBA" id="ARBA00023125"/>
    </source>
</evidence>
<dbReference type="InterPro" id="IPR011006">
    <property type="entry name" value="CheY-like_superfamily"/>
</dbReference>
<dbReference type="Gene3D" id="3.40.50.2300">
    <property type="match status" value="1"/>
</dbReference>
<keyword evidence="2" id="KW-0805">Transcription regulation</keyword>
<dbReference type="InterPro" id="IPR001789">
    <property type="entry name" value="Sig_transdc_resp-reg_receiver"/>
</dbReference>
<dbReference type="InterPro" id="IPR039420">
    <property type="entry name" value="WalR-like"/>
</dbReference>
<feature type="modified residue" description="4-aspartylphosphate" evidence="5">
    <location>
        <position position="106"/>
    </location>
</feature>
<dbReference type="CDD" id="cd17535">
    <property type="entry name" value="REC_NarL-like"/>
    <property type="match status" value="1"/>
</dbReference>
<dbReference type="PROSITE" id="PS50043">
    <property type="entry name" value="HTH_LUXR_2"/>
    <property type="match status" value="1"/>
</dbReference>
<dbReference type="SUPFAM" id="SSF52172">
    <property type="entry name" value="CheY-like"/>
    <property type="match status" value="1"/>
</dbReference>
<evidence type="ECO:0000256" key="1">
    <source>
        <dbReference type="ARBA" id="ARBA00022553"/>
    </source>
</evidence>
<evidence type="ECO:0000259" key="6">
    <source>
        <dbReference type="PROSITE" id="PS50043"/>
    </source>
</evidence>
<comment type="caution">
    <text evidence="8">The sequence shown here is derived from an EMBL/GenBank/DDBJ whole genome shotgun (WGS) entry which is preliminary data.</text>
</comment>
<evidence type="ECO:0000259" key="7">
    <source>
        <dbReference type="PROSITE" id="PS50110"/>
    </source>
</evidence>
<dbReference type="SMART" id="SM00448">
    <property type="entry name" value="REC"/>
    <property type="match status" value="1"/>
</dbReference>
<dbReference type="RefSeq" id="WP_357790263.1">
    <property type="nucleotide sequence ID" value="NZ_JBFAKC010000029.1"/>
</dbReference>
<dbReference type="SUPFAM" id="SSF46894">
    <property type="entry name" value="C-terminal effector domain of the bipartite response regulators"/>
    <property type="match status" value="1"/>
</dbReference>
<keyword evidence="4" id="KW-0804">Transcription</keyword>
<protein>
    <submittedName>
        <fullName evidence="8">Response regulator transcription factor</fullName>
    </submittedName>
</protein>
<evidence type="ECO:0000256" key="4">
    <source>
        <dbReference type="ARBA" id="ARBA00023163"/>
    </source>
</evidence>
<evidence type="ECO:0000313" key="9">
    <source>
        <dbReference type="Proteomes" id="UP001551695"/>
    </source>
</evidence>
<gene>
    <name evidence="8" type="ORF">AB0I48_35495</name>
</gene>
<dbReference type="PANTHER" id="PTHR43214">
    <property type="entry name" value="TWO-COMPONENT RESPONSE REGULATOR"/>
    <property type="match status" value="1"/>
</dbReference>
<evidence type="ECO:0000313" key="8">
    <source>
        <dbReference type="EMBL" id="MEV0712872.1"/>
    </source>
</evidence>
<proteinExistence type="predicted"/>
<sequence>MTSFWVTSFSNTRRNYSALSYVSSGGCPVTERADLPREDDDRRAGIGDTADMSITVVIADDQPLVRAGIAMLLTAEPDIEVVGEASDGLEVVEFVAAHHPDVVLMDLQMPGMDGIAATEALTADPVRGRDHLTKVLVLTTFSDDDAVYGALRAGASGFLLKHAAPGDLAAAVRRVAAGEAWIDPAVAGRVIAALAVSGRAGPRSSELIERLTPREREVLLLMADGLSNSEIRDRLVLSEATVRTHVARVIMKTGSRDRTQAVVLAYRSGVVVPGSAG</sequence>
<keyword evidence="9" id="KW-1185">Reference proteome</keyword>
<dbReference type="InterPro" id="IPR058245">
    <property type="entry name" value="NreC/VraR/RcsB-like_REC"/>
</dbReference>
<dbReference type="CDD" id="cd06170">
    <property type="entry name" value="LuxR_C_like"/>
    <property type="match status" value="1"/>
</dbReference>
<dbReference type="PRINTS" id="PR00038">
    <property type="entry name" value="HTHLUXR"/>
</dbReference>
<evidence type="ECO:0000256" key="2">
    <source>
        <dbReference type="ARBA" id="ARBA00023015"/>
    </source>
</evidence>
<dbReference type="Proteomes" id="UP001551695">
    <property type="component" value="Unassembled WGS sequence"/>
</dbReference>
<accession>A0ABV3G5C5</accession>
<reference evidence="8 9" key="1">
    <citation type="submission" date="2024-06" db="EMBL/GenBank/DDBJ databases">
        <title>The Natural Products Discovery Center: Release of the First 8490 Sequenced Strains for Exploring Actinobacteria Biosynthetic Diversity.</title>
        <authorList>
            <person name="Kalkreuter E."/>
            <person name="Kautsar S.A."/>
            <person name="Yang D."/>
            <person name="Bader C.D."/>
            <person name="Teijaro C.N."/>
            <person name="Fluegel L."/>
            <person name="Davis C.M."/>
            <person name="Simpson J.R."/>
            <person name="Lauterbach L."/>
            <person name="Steele A.D."/>
            <person name="Gui C."/>
            <person name="Meng S."/>
            <person name="Li G."/>
            <person name="Viehrig K."/>
            <person name="Ye F."/>
            <person name="Su P."/>
            <person name="Kiefer A.F."/>
            <person name="Nichols A."/>
            <person name="Cepeda A.J."/>
            <person name="Yan W."/>
            <person name="Fan B."/>
            <person name="Jiang Y."/>
            <person name="Adhikari A."/>
            <person name="Zheng C.-J."/>
            <person name="Schuster L."/>
            <person name="Cowan T.M."/>
            <person name="Smanski M.J."/>
            <person name="Chevrette M.G."/>
            <person name="De Carvalho L.P.S."/>
            <person name="Shen B."/>
        </authorList>
    </citation>
    <scope>NUCLEOTIDE SEQUENCE [LARGE SCALE GENOMIC DNA]</scope>
    <source>
        <strain evidence="8 9">NPDC050403</strain>
    </source>
</reference>
<evidence type="ECO:0000256" key="5">
    <source>
        <dbReference type="PROSITE-ProRule" id="PRU00169"/>
    </source>
</evidence>
<dbReference type="PROSITE" id="PS50110">
    <property type="entry name" value="RESPONSE_REGULATORY"/>
    <property type="match status" value="1"/>
</dbReference>
<dbReference type="InterPro" id="IPR000792">
    <property type="entry name" value="Tscrpt_reg_LuxR_C"/>
</dbReference>
<organism evidence="8 9">
    <name type="scientific">Nocardia aurea</name>
    <dbReference type="NCBI Taxonomy" id="2144174"/>
    <lineage>
        <taxon>Bacteria</taxon>
        <taxon>Bacillati</taxon>
        <taxon>Actinomycetota</taxon>
        <taxon>Actinomycetes</taxon>
        <taxon>Mycobacteriales</taxon>
        <taxon>Nocardiaceae</taxon>
        <taxon>Nocardia</taxon>
    </lineage>
</organism>
<dbReference type="Pfam" id="PF00196">
    <property type="entry name" value="GerE"/>
    <property type="match status" value="1"/>
</dbReference>
<dbReference type="InterPro" id="IPR016032">
    <property type="entry name" value="Sig_transdc_resp-reg_C-effctor"/>
</dbReference>
<feature type="domain" description="HTH luxR-type" evidence="6">
    <location>
        <begin position="204"/>
        <end position="269"/>
    </location>
</feature>
<dbReference type="Pfam" id="PF00072">
    <property type="entry name" value="Response_reg"/>
    <property type="match status" value="1"/>
</dbReference>
<dbReference type="EMBL" id="JBFAKC010000029">
    <property type="protein sequence ID" value="MEV0712872.1"/>
    <property type="molecule type" value="Genomic_DNA"/>
</dbReference>
<keyword evidence="3" id="KW-0238">DNA-binding</keyword>
<name>A0ABV3G5C5_9NOCA</name>
<dbReference type="PANTHER" id="PTHR43214:SF24">
    <property type="entry name" value="TRANSCRIPTIONAL REGULATORY PROTEIN NARL-RELATED"/>
    <property type="match status" value="1"/>
</dbReference>
<keyword evidence="1 5" id="KW-0597">Phosphoprotein</keyword>
<feature type="domain" description="Response regulatory" evidence="7">
    <location>
        <begin position="55"/>
        <end position="176"/>
    </location>
</feature>
<dbReference type="SMART" id="SM00421">
    <property type="entry name" value="HTH_LUXR"/>
    <property type="match status" value="1"/>
</dbReference>